<keyword evidence="2" id="KW-1185">Reference proteome</keyword>
<evidence type="ECO:0000313" key="2">
    <source>
        <dbReference type="Proteomes" id="UP000285112"/>
    </source>
</evidence>
<gene>
    <name evidence="1" type="ORF">D5S19_03660</name>
</gene>
<reference evidence="1 2" key="1">
    <citation type="submission" date="2018-09" db="EMBL/GenBank/DDBJ databases">
        <title>YIM PH 21725 draft genome.</title>
        <authorList>
            <person name="Miao C."/>
        </authorList>
    </citation>
    <scope>NUCLEOTIDE SEQUENCE [LARGE SCALE GENOMIC DNA]</scope>
    <source>
        <strain evidence="2">YIM PH21725</strain>
    </source>
</reference>
<sequence length="102" mass="10655">MVARPDETPIGEVILNDTADEGQFTLFANGDPIATVHLASHSGDAVIRTTVGLEIARVGQPSTSISPTNGNTYVVEIPEHLPEPLASMVLAIALTPDTTLGH</sequence>
<accession>A0A419IAB1</accession>
<organism evidence="1 2">
    <name type="scientific">Amycolatopsis panacis</name>
    <dbReference type="NCBI Taxonomy" id="2340917"/>
    <lineage>
        <taxon>Bacteria</taxon>
        <taxon>Bacillati</taxon>
        <taxon>Actinomycetota</taxon>
        <taxon>Actinomycetes</taxon>
        <taxon>Pseudonocardiales</taxon>
        <taxon>Pseudonocardiaceae</taxon>
        <taxon>Amycolatopsis</taxon>
    </lineage>
</organism>
<dbReference type="EMBL" id="QZFV01000043">
    <property type="protein sequence ID" value="RJQ90062.1"/>
    <property type="molecule type" value="Genomic_DNA"/>
</dbReference>
<dbReference type="AlphaFoldDB" id="A0A419IAB1"/>
<name>A0A419IAB1_9PSEU</name>
<protein>
    <submittedName>
        <fullName evidence="1">Uncharacterized protein</fullName>
    </submittedName>
</protein>
<dbReference type="Proteomes" id="UP000285112">
    <property type="component" value="Unassembled WGS sequence"/>
</dbReference>
<evidence type="ECO:0000313" key="1">
    <source>
        <dbReference type="EMBL" id="RJQ90062.1"/>
    </source>
</evidence>
<proteinExistence type="predicted"/>
<comment type="caution">
    <text evidence="1">The sequence shown here is derived from an EMBL/GenBank/DDBJ whole genome shotgun (WGS) entry which is preliminary data.</text>
</comment>